<name>A0A0R3SQZ0_HYMDI</name>
<evidence type="ECO:0000313" key="3">
    <source>
        <dbReference type="Proteomes" id="UP000274504"/>
    </source>
</evidence>
<proteinExistence type="predicted"/>
<sequence>MDSVFELKIVHTLCSLVYIFDENSRHLDAESFEQLRSTDITALRSFLSFTSYYSTFLPTLHTLCAKKAPETGTAVCVRDHRLNGIKGQKVSSELGKVACYIKWMPMANLDASSEPSPFPVGGKSSKLEMSPLDTILDALRFLLLGNSGTPEIQPDNKQNFRLPGSRKPHKRFQVDRTYENCDGK</sequence>
<feature type="region of interest" description="Disordered" evidence="1">
    <location>
        <begin position="150"/>
        <end position="169"/>
    </location>
</feature>
<reference evidence="2 3" key="2">
    <citation type="submission" date="2018-11" db="EMBL/GenBank/DDBJ databases">
        <authorList>
            <consortium name="Pathogen Informatics"/>
        </authorList>
    </citation>
    <scope>NUCLEOTIDE SEQUENCE [LARGE SCALE GENOMIC DNA]</scope>
</reference>
<feature type="compositionally biased region" description="Polar residues" evidence="1">
    <location>
        <begin position="150"/>
        <end position="159"/>
    </location>
</feature>
<evidence type="ECO:0000256" key="1">
    <source>
        <dbReference type="SAM" id="MobiDB-lite"/>
    </source>
</evidence>
<organism evidence="4">
    <name type="scientific">Hymenolepis diminuta</name>
    <name type="common">Rat tapeworm</name>
    <dbReference type="NCBI Taxonomy" id="6216"/>
    <lineage>
        <taxon>Eukaryota</taxon>
        <taxon>Metazoa</taxon>
        <taxon>Spiralia</taxon>
        <taxon>Lophotrochozoa</taxon>
        <taxon>Platyhelminthes</taxon>
        <taxon>Cestoda</taxon>
        <taxon>Eucestoda</taxon>
        <taxon>Cyclophyllidea</taxon>
        <taxon>Hymenolepididae</taxon>
        <taxon>Hymenolepis</taxon>
    </lineage>
</organism>
<evidence type="ECO:0000313" key="2">
    <source>
        <dbReference type="EMBL" id="VDL59850.1"/>
    </source>
</evidence>
<dbReference type="WBParaSite" id="HDID_0000753401-mRNA-1">
    <property type="protein sequence ID" value="HDID_0000753401-mRNA-1"/>
    <property type="gene ID" value="HDID_0000753401"/>
</dbReference>
<reference evidence="4" key="1">
    <citation type="submission" date="2017-02" db="UniProtKB">
        <authorList>
            <consortium name="WormBaseParasite"/>
        </authorList>
    </citation>
    <scope>IDENTIFICATION</scope>
</reference>
<evidence type="ECO:0000313" key="4">
    <source>
        <dbReference type="WBParaSite" id="HDID_0000753401-mRNA-1"/>
    </source>
</evidence>
<accession>A0A0R3SQZ0</accession>
<dbReference type="EMBL" id="UYSG01010944">
    <property type="protein sequence ID" value="VDL59850.1"/>
    <property type="molecule type" value="Genomic_DNA"/>
</dbReference>
<dbReference type="Proteomes" id="UP000274504">
    <property type="component" value="Unassembled WGS sequence"/>
</dbReference>
<dbReference type="AlphaFoldDB" id="A0A0R3SQZ0"/>
<protein>
    <submittedName>
        <fullName evidence="4">Ras-GEF domain-containing protein</fullName>
    </submittedName>
</protein>
<gene>
    <name evidence="2" type="ORF">HDID_LOCUS7532</name>
</gene>